<sequence>MNSTLGMKVSLHPQGINRSPAAGQDLIILCRCFFAIKTFGRAAYDHLDCGGGVQKGARMDA</sequence>
<protein>
    <submittedName>
        <fullName evidence="1">Uncharacterized protein</fullName>
    </submittedName>
</protein>
<gene>
    <name evidence="1" type="ORF">AKG39_18860</name>
</gene>
<proteinExistence type="predicted"/>
<evidence type="ECO:0000313" key="1">
    <source>
        <dbReference type="EMBL" id="KNZ40212.1"/>
    </source>
</evidence>
<dbReference type="RefSeq" id="WP_050741957.1">
    <property type="nucleotide sequence ID" value="NZ_LGYO01000076.1"/>
</dbReference>
<evidence type="ECO:0000313" key="2">
    <source>
        <dbReference type="Proteomes" id="UP000036873"/>
    </source>
</evidence>
<dbReference type="Proteomes" id="UP000036873">
    <property type="component" value="Unassembled WGS sequence"/>
</dbReference>
<accession>A0A0L6TVV8</accession>
<dbReference type="AlphaFoldDB" id="A0A0L6TVV8"/>
<name>A0A0L6TVV8_9FIRM</name>
<comment type="caution">
    <text evidence="1">The sequence shown here is derived from an EMBL/GenBank/DDBJ whole genome shotgun (WGS) entry which is preliminary data.</text>
</comment>
<keyword evidence="2" id="KW-1185">Reference proteome</keyword>
<organism evidence="1 2">
    <name type="scientific">Acetobacterium bakii</name>
    <dbReference type="NCBI Taxonomy" id="52689"/>
    <lineage>
        <taxon>Bacteria</taxon>
        <taxon>Bacillati</taxon>
        <taxon>Bacillota</taxon>
        <taxon>Clostridia</taxon>
        <taxon>Eubacteriales</taxon>
        <taxon>Eubacteriaceae</taxon>
        <taxon>Acetobacterium</taxon>
    </lineage>
</organism>
<reference evidence="2" key="1">
    <citation type="submission" date="2015-07" db="EMBL/GenBank/DDBJ databases">
        <title>Draft genome sequence of Acetobacterium bakii DSM 8293, a potential psychrophilic chemical producer through syngas fermentation.</title>
        <authorList>
            <person name="Song Y."/>
            <person name="Hwang S."/>
            <person name="Cho B.-K."/>
        </authorList>
    </citation>
    <scope>NUCLEOTIDE SEQUENCE [LARGE SCALE GENOMIC DNA]</scope>
    <source>
        <strain evidence="2">DSM 8239</strain>
    </source>
</reference>
<dbReference type="EMBL" id="LGYO01000076">
    <property type="protein sequence ID" value="KNZ40212.1"/>
    <property type="molecule type" value="Genomic_DNA"/>
</dbReference>